<dbReference type="InterPro" id="IPR052344">
    <property type="entry name" value="Transposase-related"/>
</dbReference>
<evidence type="ECO:0000313" key="7">
    <source>
        <dbReference type="Proteomes" id="UP001623290"/>
    </source>
</evidence>
<dbReference type="Pfam" id="PF03050">
    <property type="entry name" value="DDE_Tnp_IS66"/>
    <property type="match status" value="1"/>
</dbReference>
<reference evidence="6 7" key="1">
    <citation type="submission" date="2023-09" db="EMBL/GenBank/DDBJ databases">
        <title>Thioclava shenzhenensis sp. nov., a multidrug resistant bacteria-antagonizing species isolated from coastal seawater.</title>
        <authorList>
            <person name="Long M."/>
        </authorList>
    </citation>
    <scope>NUCLEOTIDE SEQUENCE [LARGE SCALE GENOMIC DNA]</scope>
    <source>
        <strain evidence="6 7">FTW29</strain>
        <plasmid evidence="6 7">unnamed1</plasmid>
    </source>
</reference>
<evidence type="ECO:0000256" key="2">
    <source>
        <dbReference type="SAM" id="MobiDB-lite"/>
    </source>
</evidence>
<feature type="domain" description="Transposase IS66 C-terminal" evidence="5">
    <location>
        <begin position="504"/>
        <end position="542"/>
    </location>
</feature>
<dbReference type="RefSeq" id="WP_330646841.1">
    <property type="nucleotide sequence ID" value="NZ_CP135444.1"/>
</dbReference>
<evidence type="ECO:0000259" key="4">
    <source>
        <dbReference type="Pfam" id="PF13007"/>
    </source>
</evidence>
<organism evidence="6 7">
    <name type="scientific">Thioclava litoralis</name>
    <dbReference type="NCBI Taxonomy" id="3076557"/>
    <lineage>
        <taxon>Bacteria</taxon>
        <taxon>Pseudomonadati</taxon>
        <taxon>Pseudomonadota</taxon>
        <taxon>Alphaproteobacteria</taxon>
        <taxon>Rhodobacterales</taxon>
        <taxon>Paracoccaceae</taxon>
        <taxon>Thioclava</taxon>
    </lineage>
</organism>
<dbReference type="InterPro" id="IPR039552">
    <property type="entry name" value="IS66_C"/>
</dbReference>
<feature type="domain" description="Transposase TnpC homeodomain" evidence="4">
    <location>
        <begin position="63"/>
        <end position="143"/>
    </location>
</feature>
<keyword evidence="6" id="KW-0614">Plasmid</keyword>
<dbReference type="Pfam" id="PF13817">
    <property type="entry name" value="DDE_Tnp_IS66_C"/>
    <property type="match status" value="1"/>
</dbReference>
<sequence>MDAIQEACELLAGHQDSSVQEVASVISTHDLARDREMVVLQARLSTATAQIKTLRAEVRRQAEIIAKLKAMHFGQASEKTSKRKRDVPPEDQPQAPEFDEPEDDAEDSANNDAPQENSELKKARGKRGRQQVLIPAHLRRETIVIEPKDGPPCMCERGASLAGEQRVERLAYKPAEVYVIEEVYPKYCCRKCSTFFQAKAPERVFDYSRFDDTMSLAAVISKFADFLPHYRLQEIFGRSGLKINRSTLWRLAKRTGDVLRPLYDLLISDLRQSGKLFMDETRAPLQAPGLGKTKTAYMWAMTRDDRRWKGNRPPAVAFRFAQTREGVHGESFLGNFAGTLQVDGYAGYKRLTAADRVGAPLVLAYCWAHVRRKFFEAWKSGKSEKAFEIVETIDDLFAIERGLKGQPHVVRQAERARQSAPIVDALFKDLEALSSEIMMNSLLGEAINYTMKLREGLKVFLTDGRVEIDNNPVENVIRPLALIRKNSLFAGSLIGGEIWAILSSLLGTCKLNGLEPYAYLQWVFEKIRAKTPLADYHKLLPWNCPLERYTDDAEEPKSEEADEDAANP</sequence>
<dbReference type="InterPro" id="IPR024463">
    <property type="entry name" value="Transposase_TnpC_homeodom"/>
</dbReference>
<dbReference type="PANTHER" id="PTHR33678">
    <property type="entry name" value="BLL1576 PROTEIN"/>
    <property type="match status" value="1"/>
</dbReference>
<evidence type="ECO:0000259" key="5">
    <source>
        <dbReference type="Pfam" id="PF13817"/>
    </source>
</evidence>
<geneLocation type="plasmid" evidence="6 7">
    <name>unnamed1</name>
</geneLocation>
<feature type="coiled-coil region" evidence="1">
    <location>
        <begin position="37"/>
        <end position="71"/>
    </location>
</feature>
<gene>
    <name evidence="6" type="ORF">RPE78_14760</name>
</gene>
<dbReference type="PANTHER" id="PTHR33678:SF1">
    <property type="entry name" value="BLL1576 PROTEIN"/>
    <property type="match status" value="1"/>
</dbReference>
<accession>A0ABZ1E2Z6</accession>
<keyword evidence="1" id="KW-0175">Coiled coil</keyword>
<dbReference type="InterPro" id="IPR004291">
    <property type="entry name" value="Transposase_IS66_central"/>
</dbReference>
<dbReference type="NCBIfam" id="NF033517">
    <property type="entry name" value="transpos_IS66"/>
    <property type="match status" value="1"/>
</dbReference>
<feature type="region of interest" description="Disordered" evidence="2">
    <location>
        <begin position="73"/>
        <end position="131"/>
    </location>
</feature>
<proteinExistence type="predicted"/>
<name>A0ABZ1E2Z6_9RHOB</name>
<feature type="domain" description="Transposase IS66 central" evidence="3">
    <location>
        <begin position="217"/>
        <end position="497"/>
    </location>
</feature>
<evidence type="ECO:0000256" key="1">
    <source>
        <dbReference type="SAM" id="Coils"/>
    </source>
</evidence>
<evidence type="ECO:0000259" key="3">
    <source>
        <dbReference type="Pfam" id="PF03050"/>
    </source>
</evidence>
<protein>
    <submittedName>
        <fullName evidence="6">IS66 family transposase</fullName>
    </submittedName>
</protein>
<dbReference type="Pfam" id="PF13007">
    <property type="entry name" value="LZ_Tnp_IS66"/>
    <property type="match status" value="1"/>
</dbReference>
<dbReference type="Proteomes" id="UP001623290">
    <property type="component" value="Plasmid unnamed1"/>
</dbReference>
<feature type="compositionally biased region" description="Acidic residues" evidence="2">
    <location>
        <begin position="97"/>
        <end position="109"/>
    </location>
</feature>
<keyword evidence="7" id="KW-1185">Reference proteome</keyword>
<evidence type="ECO:0000313" key="6">
    <source>
        <dbReference type="EMBL" id="WRY35098.1"/>
    </source>
</evidence>
<dbReference type="EMBL" id="CP135444">
    <property type="protein sequence ID" value="WRY35098.1"/>
    <property type="molecule type" value="Genomic_DNA"/>
</dbReference>